<dbReference type="PROSITE" id="PS50994">
    <property type="entry name" value="INTEGRASE"/>
    <property type="match status" value="1"/>
</dbReference>
<name>A0ABP8PDM7_9MICO</name>
<proteinExistence type="predicted"/>
<dbReference type="InterPro" id="IPR001584">
    <property type="entry name" value="Integrase_cat-core"/>
</dbReference>
<evidence type="ECO:0000313" key="2">
    <source>
        <dbReference type="EMBL" id="GAA4484477.1"/>
    </source>
</evidence>
<accession>A0ABP8PDM7</accession>
<evidence type="ECO:0000259" key="1">
    <source>
        <dbReference type="PROSITE" id="PS50994"/>
    </source>
</evidence>
<sequence>MWTTAGFCYVSFITDVFSRRILGWRVMTVKTTPLVSSALAQAIAVRRRGLVEFTATGLVHHSDAGSQYTSLAFTDALRDAGVAGSIGTVGDAYDNALMESTIGLFKTEVIEHERATWTSWRQVEQATASWVHWYNHERLHSAIGHLSPVEFEDLDYALTHDAEHQLAA</sequence>
<dbReference type="Pfam" id="PF13683">
    <property type="entry name" value="rve_3"/>
    <property type="match status" value="1"/>
</dbReference>
<dbReference type="PANTHER" id="PTHR46889:SF4">
    <property type="entry name" value="TRANSPOSASE INSO FOR INSERTION SEQUENCE ELEMENT IS911B-RELATED"/>
    <property type="match status" value="1"/>
</dbReference>
<organism evidence="2 3">
    <name type="scientific">Microbacterium panaciterrae</name>
    <dbReference type="NCBI Taxonomy" id="985759"/>
    <lineage>
        <taxon>Bacteria</taxon>
        <taxon>Bacillati</taxon>
        <taxon>Actinomycetota</taxon>
        <taxon>Actinomycetes</taxon>
        <taxon>Micrococcales</taxon>
        <taxon>Microbacteriaceae</taxon>
        <taxon>Microbacterium</taxon>
    </lineage>
</organism>
<feature type="domain" description="Integrase catalytic" evidence="1">
    <location>
        <begin position="1"/>
        <end position="156"/>
    </location>
</feature>
<evidence type="ECO:0000313" key="3">
    <source>
        <dbReference type="Proteomes" id="UP001500731"/>
    </source>
</evidence>
<dbReference type="SUPFAM" id="SSF53098">
    <property type="entry name" value="Ribonuclease H-like"/>
    <property type="match status" value="1"/>
</dbReference>
<reference evidence="3" key="1">
    <citation type="journal article" date="2019" name="Int. J. Syst. Evol. Microbiol.">
        <title>The Global Catalogue of Microorganisms (GCM) 10K type strain sequencing project: providing services to taxonomists for standard genome sequencing and annotation.</title>
        <authorList>
            <consortium name="The Broad Institute Genomics Platform"/>
            <consortium name="The Broad Institute Genome Sequencing Center for Infectious Disease"/>
            <person name="Wu L."/>
            <person name="Ma J."/>
        </authorList>
    </citation>
    <scope>NUCLEOTIDE SEQUENCE [LARGE SCALE GENOMIC DNA]</scope>
    <source>
        <strain evidence="3">JCM 17839</strain>
    </source>
</reference>
<dbReference type="InterPro" id="IPR036397">
    <property type="entry name" value="RNaseH_sf"/>
</dbReference>
<protein>
    <recommendedName>
        <fullName evidence="1">Integrase catalytic domain-containing protein</fullName>
    </recommendedName>
</protein>
<dbReference type="InterPro" id="IPR012337">
    <property type="entry name" value="RNaseH-like_sf"/>
</dbReference>
<gene>
    <name evidence="2" type="ORF">GCM10023171_17390</name>
</gene>
<dbReference type="InterPro" id="IPR050900">
    <property type="entry name" value="Transposase_IS3/IS150/IS904"/>
</dbReference>
<dbReference type="PANTHER" id="PTHR46889">
    <property type="entry name" value="TRANSPOSASE INSF FOR INSERTION SEQUENCE IS3B-RELATED"/>
    <property type="match status" value="1"/>
</dbReference>
<dbReference type="EMBL" id="BAABGP010000012">
    <property type="protein sequence ID" value="GAA4484477.1"/>
    <property type="molecule type" value="Genomic_DNA"/>
</dbReference>
<comment type="caution">
    <text evidence="2">The sequence shown here is derived from an EMBL/GenBank/DDBJ whole genome shotgun (WGS) entry which is preliminary data.</text>
</comment>
<dbReference type="Proteomes" id="UP001500731">
    <property type="component" value="Unassembled WGS sequence"/>
</dbReference>
<dbReference type="Gene3D" id="3.30.420.10">
    <property type="entry name" value="Ribonuclease H-like superfamily/Ribonuclease H"/>
    <property type="match status" value="1"/>
</dbReference>
<keyword evidence="3" id="KW-1185">Reference proteome</keyword>